<proteinExistence type="predicted"/>
<gene>
    <name evidence="2" type="ORF">NYPRO_LOCUS25010</name>
</gene>
<keyword evidence="3" id="KW-1185">Reference proteome</keyword>
<dbReference type="GO" id="GO:0005739">
    <property type="term" value="C:mitochondrion"/>
    <property type="evidence" value="ECO:0007669"/>
    <property type="project" value="InterPro"/>
</dbReference>
<dbReference type="AlphaFoldDB" id="A0A811ZUU0"/>
<comment type="caution">
    <text evidence="2">The sequence shown here is derived from an EMBL/GenBank/DDBJ whole genome shotgun (WGS) entry which is preliminary data.</text>
</comment>
<dbReference type="Pfam" id="PF08040">
    <property type="entry name" value="NADH_oxidored"/>
    <property type="match status" value="1"/>
</dbReference>
<sequence length="32" mass="3703">MNLIQIVCDHWVPILVPVGFVLGCFLDRMMKN</sequence>
<name>A0A811ZUU0_NYCPR</name>
<dbReference type="Proteomes" id="UP000645828">
    <property type="component" value="Unassembled WGS sequence"/>
</dbReference>
<evidence type="ECO:0000256" key="1">
    <source>
        <dbReference type="SAM" id="Phobius"/>
    </source>
</evidence>
<feature type="transmembrane region" description="Helical" evidence="1">
    <location>
        <begin position="12"/>
        <end position="30"/>
    </location>
</feature>
<organism evidence="2 3">
    <name type="scientific">Nyctereutes procyonoides</name>
    <name type="common">Raccoon dog</name>
    <name type="synonym">Canis procyonoides</name>
    <dbReference type="NCBI Taxonomy" id="34880"/>
    <lineage>
        <taxon>Eukaryota</taxon>
        <taxon>Metazoa</taxon>
        <taxon>Chordata</taxon>
        <taxon>Craniata</taxon>
        <taxon>Vertebrata</taxon>
        <taxon>Euteleostomi</taxon>
        <taxon>Mammalia</taxon>
        <taxon>Eutheria</taxon>
        <taxon>Laurasiatheria</taxon>
        <taxon>Carnivora</taxon>
        <taxon>Caniformia</taxon>
        <taxon>Canidae</taxon>
        <taxon>Nyctereutes</taxon>
    </lineage>
</organism>
<keyword evidence="1" id="KW-1133">Transmembrane helix</keyword>
<dbReference type="EMBL" id="CAJHUB010000775">
    <property type="protein sequence ID" value="CAD7692216.1"/>
    <property type="molecule type" value="Genomic_DNA"/>
</dbReference>
<dbReference type="InterPro" id="IPR012575">
    <property type="entry name" value="NDUB1"/>
</dbReference>
<evidence type="ECO:0000313" key="2">
    <source>
        <dbReference type="EMBL" id="CAD7692216.1"/>
    </source>
</evidence>
<reference evidence="2" key="1">
    <citation type="submission" date="2020-12" db="EMBL/GenBank/DDBJ databases">
        <authorList>
            <consortium name="Molecular Ecology Group"/>
        </authorList>
    </citation>
    <scope>NUCLEOTIDE SEQUENCE</scope>
    <source>
        <strain evidence="2">TBG_1078</strain>
    </source>
</reference>
<accession>A0A811ZUU0</accession>
<keyword evidence="1" id="KW-0812">Transmembrane</keyword>
<protein>
    <submittedName>
        <fullName evidence="2">(raccoon dog) hypothetical protein</fullName>
    </submittedName>
</protein>
<keyword evidence="1" id="KW-0472">Membrane</keyword>
<evidence type="ECO:0000313" key="3">
    <source>
        <dbReference type="Proteomes" id="UP000645828"/>
    </source>
</evidence>